<reference evidence="3" key="1">
    <citation type="submission" date="2023-08" db="EMBL/GenBank/DDBJ databases">
        <authorList>
            <person name="Chen Y."/>
            <person name="Shah S."/>
            <person name="Dougan E. K."/>
            <person name="Thang M."/>
            <person name="Chan C."/>
        </authorList>
    </citation>
    <scope>NUCLEOTIDE SEQUENCE</scope>
</reference>
<dbReference type="EMBL" id="CAUJNA010001063">
    <property type="protein sequence ID" value="CAJ1383944.1"/>
    <property type="molecule type" value="Genomic_DNA"/>
</dbReference>
<keyword evidence="4" id="KW-1185">Reference proteome</keyword>
<evidence type="ECO:0000313" key="3">
    <source>
        <dbReference type="EMBL" id="CAJ1383944.1"/>
    </source>
</evidence>
<name>A0AA36ICZ9_9DINO</name>
<evidence type="ECO:0000256" key="2">
    <source>
        <dbReference type="SAM" id="MobiDB-lite"/>
    </source>
</evidence>
<dbReference type="AlphaFoldDB" id="A0AA36ICZ9"/>
<keyword evidence="1" id="KW-0175">Coiled coil</keyword>
<accession>A0AA36ICZ9</accession>
<comment type="caution">
    <text evidence="3">The sequence shown here is derived from an EMBL/GenBank/DDBJ whole genome shotgun (WGS) entry which is preliminary data.</text>
</comment>
<gene>
    <name evidence="3" type="ORF">EVOR1521_LOCUS10925</name>
</gene>
<proteinExistence type="predicted"/>
<evidence type="ECO:0000313" key="4">
    <source>
        <dbReference type="Proteomes" id="UP001178507"/>
    </source>
</evidence>
<dbReference type="Proteomes" id="UP001178507">
    <property type="component" value="Unassembled WGS sequence"/>
</dbReference>
<sequence length="1085" mass="120191">MKLAASIPVKVENMQQADAMMGGLSRAVQARHGTTAYNVWTLLTLMDTNSLTVSEFKQMARRHLPTFCDDEAAFPWEKMTAIATRVASSALRRIDAFQRQCRNLEVFPTTWFREGKYLLMGERVRSSEYLTERQQDLWVARMIQELRNIMDKKNINLEAVSGIKVKDECSRIDVPAQARLMFRKQAIEYEKGAFQQHFRWTKDEEIKLVAAFAAGAGATNAAPQRWPAVASLLRARKEAVEEMKRAETAQQKADAMKRLDEEAEKGSSAHSACQALHMATAAERLAELKPQAEQVLQEALAVMKASAERRQGEVSSEVAEQYAVAEIRKTAKELPKEWIQRMMDKKVVLLCDFNMLEETELPGLIDGLLGDTVESCFLKGPQSLLLFMLPLSPSVSAVETALLTKLAHLTVRRTVIQLKAPPAWSTCTCLQLLAVHSAETGAWASDCAFPDFFVASTDGQHILRGENRHSVGTTRHWGRVFYADLLRALGILRFCDDPNAPLVFIELELSHGQLFDVLVEKSKAAHWLGGIYGIAPARAAAMRRRIQDMAVNRWTTSRQLKRNTSGATATLAELAAVIPDPEAAAIPSTLQDYYEAMRKNVQLPLHETFVIRDPNEPFPEVGSGPRKALLRDTDAVTTPMPRQLSLWQGMLEWDVLVHPSLFHAGHALLPARAFAQKEVVMKITGSTWTKWPNPGLKKVLAVAFGNKNKVSCQLAMDIADHVGSLLHVGPALTHPRLCLLEAEWLFSTAHNPSLVLRAAEPIAAFSGELSFAGELTDMLAKNEKDPKGAPAVAKKDPQDAGAAVDVEAAASGACEENKVEDSTVAENLTGKESEKRGLESLFEDEDDDEVEKVLEPVKKSARLDEDKEMVEVAEDASEPVGKRARLHDDALFQFDLTQQGIEVTRLGHKRRLRKFCVVCSIPGGTLGNQGSVPWNPSKSTRVIPLIEGGLGDVTTLGNYMKSHGQITHIEGRGQLNKKGDIPKSKRGIAWQPPNNADQEAIDLCHSQKDLYEFVFVTSVEQKGESECWLKLMGAALLLKKSWTVPESVKTSLISPRGEKKLNKEAEADLEESHAEPEENHAEDIF</sequence>
<feature type="coiled-coil region" evidence="1">
    <location>
        <begin position="229"/>
        <end position="265"/>
    </location>
</feature>
<evidence type="ECO:0000256" key="1">
    <source>
        <dbReference type="SAM" id="Coils"/>
    </source>
</evidence>
<organism evidence="3 4">
    <name type="scientific">Effrenium voratum</name>
    <dbReference type="NCBI Taxonomy" id="2562239"/>
    <lineage>
        <taxon>Eukaryota</taxon>
        <taxon>Sar</taxon>
        <taxon>Alveolata</taxon>
        <taxon>Dinophyceae</taxon>
        <taxon>Suessiales</taxon>
        <taxon>Symbiodiniaceae</taxon>
        <taxon>Effrenium</taxon>
    </lineage>
</organism>
<feature type="region of interest" description="Disordered" evidence="2">
    <location>
        <begin position="1056"/>
        <end position="1085"/>
    </location>
</feature>
<protein>
    <submittedName>
        <fullName evidence="3">Uncharacterized protein</fullName>
    </submittedName>
</protein>